<dbReference type="Proteomes" id="UP000515158">
    <property type="component" value="Unplaced"/>
</dbReference>
<keyword evidence="4" id="KW-1185">Reference proteome</keyword>
<dbReference type="PANTHER" id="PTHR31434:SF2">
    <property type="entry name" value="S PHASE CYCLIN A-ASSOCIATED PROTEIN IN THE ENDOPLASMIC RETICULUM"/>
    <property type="match status" value="1"/>
</dbReference>
<feature type="region of interest" description="Disordered" evidence="2">
    <location>
        <begin position="453"/>
        <end position="477"/>
    </location>
</feature>
<feature type="coiled-coil region" evidence="1">
    <location>
        <begin position="1023"/>
        <end position="1090"/>
    </location>
</feature>
<dbReference type="Gene3D" id="3.30.160.60">
    <property type="entry name" value="Classic Zinc Finger"/>
    <property type="match status" value="1"/>
</dbReference>
<evidence type="ECO:0000256" key="1">
    <source>
        <dbReference type="SAM" id="Coils"/>
    </source>
</evidence>
<organism evidence="5">
    <name type="scientific">Thrips palmi</name>
    <name type="common">Melon thrips</name>
    <dbReference type="NCBI Taxonomy" id="161013"/>
    <lineage>
        <taxon>Eukaryota</taxon>
        <taxon>Metazoa</taxon>
        <taxon>Ecdysozoa</taxon>
        <taxon>Arthropoda</taxon>
        <taxon>Hexapoda</taxon>
        <taxon>Insecta</taxon>
        <taxon>Pterygota</taxon>
        <taxon>Neoptera</taxon>
        <taxon>Paraneoptera</taxon>
        <taxon>Thysanoptera</taxon>
        <taxon>Terebrantia</taxon>
        <taxon>Thripoidea</taxon>
        <taxon>Thripidae</taxon>
        <taxon>Thrips</taxon>
    </lineage>
</organism>
<dbReference type="SMART" id="SM00451">
    <property type="entry name" value="ZnF_U1"/>
    <property type="match status" value="1"/>
</dbReference>
<feature type="compositionally biased region" description="Basic and acidic residues" evidence="2">
    <location>
        <begin position="1220"/>
        <end position="1238"/>
    </location>
</feature>
<dbReference type="RefSeq" id="XP_034246180.1">
    <property type="nucleotide sequence ID" value="XM_034390289.1"/>
</dbReference>
<feature type="compositionally biased region" description="Polar residues" evidence="2">
    <location>
        <begin position="1301"/>
        <end position="1310"/>
    </location>
</feature>
<dbReference type="InterPro" id="IPR013087">
    <property type="entry name" value="Znf_C2H2_type"/>
</dbReference>
<feature type="compositionally biased region" description="Low complexity" evidence="2">
    <location>
        <begin position="1912"/>
        <end position="1923"/>
    </location>
</feature>
<evidence type="ECO:0000313" key="5">
    <source>
        <dbReference type="RefSeq" id="XP_034246179.1"/>
    </source>
</evidence>
<feature type="compositionally biased region" description="Basic and acidic residues" evidence="2">
    <location>
        <begin position="1924"/>
        <end position="1949"/>
    </location>
</feature>
<feature type="compositionally biased region" description="Basic and acidic residues" evidence="2">
    <location>
        <begin position="770"/>
        <end position="794"/>
    </location>
</feature>
<feature type="region of interest" description="Disordered" evidence="2">
    <location>
        <begin position="1856"/>
        <end position="1975"/>
    </location>
</feature>
<dbReference type="InterPro" id="IPR003604">
    <property type="entry name" value="Matrin/U1-like-C_Znf_C2H2"/>
</dbReference>
<dbReference type="GeneID" id="117648085"/>
<dbReference type="InterPro" id="IPR036236">
    <property type="entry name" value="Znf_C2H2_sf"/>
</dbReference>
<feature type="compositionally biased region" description="Basic and acidic residues" evidence="2">
    <location>
        <begin position="1328"/>
        <end position="1340"/>
    </location>
</feature>
<dbReference type="InterPro" id="IPR032446">
    <property type="entry name" value="SCAPER_N"/>
</dbReference>
<dbReference type="CTD" id="35149"/>
<dbReference type="Pfam" id="PF16501">
    <property type="entry name" value="SCAPER_N"/>
    <property type="match status" value="1"/>
</dbReference>
<feature type="domain" description="U1-type" evidence="3">
    <location>
        <begin position="1267"/>
        <end position="1301"/>
    </location>
</feature>
<dbReference type="PANTHER" id="PTHR31434">
    <property type="entry name" value="S PHASE CYCLIN A-ASSOCIATED PROTEIN IN THE ENDOPLASMIC RETICULUM"/>
    <property type="match status" value="1"/>
</dbReference>
<evidence type="ECO:0000313" key="6">
    <source>
        <dbReference type="RefSeq" id="XP_034246180.1"/>
    </source>
</evidence>
<feature type="compositionally biased region" description="Basic and acidic residues" evidence="2">
    <location>
        <begin position="748"/>
        <end position="757"/>
    </location>
</feature>
<feature type="compositionally biased region" description="Polar residues" evidence="2">
    <location>
        <begin position="96"/>
        <end position="109"/>
    </location>
</feature>
<feature type="coiled-coil region" evidence="1">
    <location>
        <begin position="861"/>
        <end position="905"/>
    </location>
</feature>
<feature type="region of interest" description="Disordered" evidence="2">
    <location>
        <begin position="402"/>
        <end position="425"/>
    </location>
</feature>
<evidence type="ECO:0000256" key="2">
    <source>
        <dbReference type="SAM" id="MobiDB-lite"/>
    </source>
</evidence>
<sequence>MEESPSEIQVKECSPLKLEIQADSGHLLESKGENSVRLLVQEEGRAARNLIAFSVPCDMVQVDSSKVARKPPSSPRTVQEPKKEDALPRLTKRASDTTNPGSRVRSASTGRDKKSELQARYWAFLFGNLQRAVDEIYQTCETDESVSECKEVILVLENFTKDFHNLIEWFRLKWEYEKTPPPQRPNSLAWEVRKSSPGKLPPHALPTFCSPVRRVLNFGDSNDKDRPRSSAEKITDTLRTGKCSPIIPVVEDQEIITFDTEPNDSVEIKESNVSSKDVGSASSNQCFSNPIDTKKDDLPIKTVEPKLESSHDLRNEMKPKIGRSSPDVMAVNEILVSNGDCKSPMTSEQVDLHLPGMTHQACQTDPELDDFSSTDQYPNPLMVDKGVGTSGLATAKTGLATRPSATTAGRVSSNPPTTNANRTPASPFTFAGVATKSASTNLRNSISATVKNTNATSKPVPTLSNSTAKIPQNSNGPTGTVLNASTSSVKIVNTVPAAAKGPAPTSVSNTPKPSLFAIVTKSSPANAIKRNVKPNPQVLPTENRNQASSRFSGPPKLQRSRTVAEVSRSNRPPNNRSGGSRQFNNMNDKGVYGKGASSVEMGAGTYEKPKNIDSSNLQDGCKKNESGDDSGWETVKNRSRCRFSYNPKTRFNKPTCAMSLPALIIVDDDDDDADTPSAKGALTKQNSQGDGPHRRHSEKLEPTSKSADACKVKKPQKQKPSGDVSKPTRVKVEKTANNVSKHSFGKKAAKDVKEDKIGPSSGPCLQETKTSIKGDVNENVKKERSNGPEIEKLWKSCNGNKPVELDLDPQLSGDESSVGPRTSSTTTPTTMTPTTTPATPTTPTNLASDSLAFLRDNECGIERLISDEEDLIAERTLLKEEERKSQQLYEEEVKLQQQIDELQSGELEVEVETDGETPIGTEEEEEEELLGEDEPRDVDVEVDTVSLEAQYENMLEDRIWQERLERIVKYEEMSARGLSWAERMDTLEQLEALVARHPGRALQLHQKLSSPSRSRSTTLPETLRRFQARQEKAQQKRERLLQLKSQRLRDLLNKVGEVKAAQAQLTEDRRLRLENKLKRAEENRNLHLRSIKRKAHDEEEKLKEIAFINELEAQNKRHDFLALRQEQEERLLGIAEERQRKQEEKAAKEAAVEERKRVLEAERIQKLEEMQARRKRRVERIHREQLEKEKERQEAAREKARDREERLSALHAAQLANQEELQKKIQQKQEDSARRHEENIEHIRQRALESAALRYADDAAPALEPYRSKKLCTLCNVLIGSEVYLLSHLRGKSHQEALRKSSASRANPATVSPREDLDHITEAPPDCVDEKQERHRERQRALRKRGKKLRLRMTARGQEFENMLEKVSGKVTSPNSSRIQKCLRDVEKLHNSQGLGQWSNNAVTLLERALSEMNRILDKMDKTDQMAFRLLNGFTILSNILSLGLNVPEGMPSYLPSKCFVTACCTLNLACQDYPPNAEFVLMSNRILTILDLLMSRLTEVVPDEDDAPQTKSCTKLPTDPIAVALMRLLTQLLDLVTDGPVAARVRDVVSSAVCSGAVDRLALVCSGVRDPLPEGEPCAASSSSGGASSSSSAILAPLCTSPQSSFLLAALSLLSALTRRCGGVGRADPSGLGATLQSTELVGAVSMLYGLLLQQGGAPRAPDTPPPRLAPPTSCIASATIALLVQVAELDLDMLQSILGAEGISLQLRHISAHLLWVCGSQDAVDAGHPKLRDVLHRVIRVLGYFVARNHDNQVVLQSGVQPTVLQQLCQLPFQYFSEPRLSVVLFPTLIACCSDNPENKAILEQELSYDLLEAFQGTPLAEADKLMAVMRSSKGATSSRASSVCSTTAKTAKAGAAGLTTNSEEDDEKKEALQDAAKCEKDSKSPEAGRADAVEAPARRPAAKRHKGAAKAAAKAMQSAAKAEEAAKSVAKAEEAAKSAAKAEEAAKSAANAEEAANSATKTEEAVKSAAKA</sequence>
<protein>
    <submittedName>
        <fullName evidence="5 6">S phase cyclin A-associated protein in the endoplasmic reticulum</fullName>
    </submittedName>
</protein>
<feature type="region of interest" description="Disordered" evidence="2">
    <location>
        <begin position="528"/>
        <end position="634"/>
    </location>
</feature>
<accession>A0A6P8ZQN8</accession>
<dbReference type="KEGG" id="tpal:117648085"/>
<feature type="compositionally biased region" description="Polar residues" evidence="2">
    <location>
        <begin position="271"/>
        <end position="291"/>
    </location>
</feature>
<dbReference type="GO" id="GO:0008270">
    <property type="term" value="F:zinc ion binding"/>
    <property type="evidence" value="ECO:0007669"/>
    <property type="project" value="InterPro"/>
</dbReference>
<dbReference type="GO" id="GO:0003676">
    <property type="term" value="F:nucleic acid binding"/>
    <property type="evidence" value="ECO:0007669"/>
    <property type="project" value="InterPro"/>
</dbReference>
<feature type="compositionally biased region" description="Polar residues" evidence="2">
    <location>
        <begin position="403"/>
        <end position="425"/>
    </location>
</feature>
<feature type="compositionally biased region" description="Polar residues" evidence="2">
    <location>
        <begin position="567"/>
        <end position="587"/>
    </location>
</feature>
<feature type="region of interest" description="Disordered" evidence="2">
    <location>
        <begin position="64"/>
        <end position="111"/>
    </location>
</feature>
<evidence type="ECO:0000313" key="4">
    <source>
        <dbReference type="Proteomes" id="UP000515158"/>
    </source>
</evidence>
<proteinExistence type="predicted"/>
<feature type="region of interest" description="Disordered" evidence="2">
    <location>
        <begin position="1297"/>
        <end position="1347"/>
    </location>
</feature>
<feature type="region of interest" description="Disordered" evidence="2">
    <location>
        <begin position="668"/>
        <end position="849"/>
    </location>
</feature>
<dbReference type="RefSeq" id="XP_034246179.1">
    <property type="nucleotide sequence ID" value="XM_034390288.1"/>
</dbReference>
<gene>
    <name evidence="5 6" type="primary">LOC117648085</name>
</gene>
<keyword evidence="1" id="KW-0175">Coiled coil</keyword>
<dbReference type="SUPFAM" id="SSF57667">
    <property type="entry name" value="beta-beta-alpha zinc fingers"/>
    <property type="match status" value="1"/>
</dbReference>
<reference evidence="5 6" key="1">
    <citation type="submission" date="2025-04" db="UniProtKB">
        <authorList>
            <consortium name="RefSeq"/>
        </authorList>
    </citation>
    <scope>IDENTIFICATION</scope>
    <source>
        <tissue evidence="5 6">Total insect</tissue>
    </source>
</reference>
<feature type="region of interest" description="Disordered" evidence="2">
    <location>
        <begin position="907"/>
        <end position="935"/>
    </location>
</feature>
<dbReference type="Pfam" id="PF12874">
    <property type="entry name" value="zf-met"/>
    <property type="match status" value="1"/>
</dbReference>
<feature type="compositionally biased region" description="Polar residues" evidence="2">
    <location>
        <begin position="538"/>
        <end position="551"/>
    </location>
</feature>
<feature type="region of interest" description="Disordered" evidence="2">
    <location>
        <begin position="268"/>
        <end position="297"/>
    </location>
</feature>
<name>A0A6P8ZQN8_THRPL</name>
<evidence type="ECO:0000259" key="3">
    <source>
        <dbReference type="SMART" id="SM00451"/>
    </source>
</evidence>
<feature type="compositionally biased region" description="Low complexity" evidence="2">
    <location>
        <begin position="1950"/>
        <end position="1963"/>
    </location>
</feature>
<feature type="compositionally biased region" description="Basic and acidic residues" evidence="2">
    <location>
        <begin position="1871"/>
        <end position="1895"/>
    </location>
</feature>
<feature type="compositionally biased region" description="Low complexity" evidence="2">
    <location>
        <begin position="822"/>
        <end position="844"/>
    </location>
</feature>
<dbReference type="OrthoDB" id="71500at2759"/>
<feature type="region of interest" description="Disordered" evidence="2">
    <location>
        <begin position="1219"/>
        <end position="1238"/>
    </location>
</feature>